<dbReference type="PANTHER" id="PTHR31750">
    <property type="entry name" value="PROTEIN STAY-GREEN 1, CHLOROPLASTIC-RELATED"/>
    <property type="match status" value="1"/>
</dbReference>
<feature type="non-terminal residue" evidence="7">
    <location>
        <position position="1"/>
    </location>
</feature>
<dbReference type="GO" id="GO:0015996">
    <property type="term" value="P:chlorophyll catabolic process"/>
    <property type="evidence" value="ECO:0007669"/>
    <property type="project" value="TreeGrafter"/>
</dbReference>
<dbReference type="Pfam" id="PF12638">
    <property type="entry name" value="Staygreen"/>
    <property type="match status" value="1"/>
</dbReference>
<evidence type="ECO:0000256" key="5">
    <source>
        <dbReference type="ARBA" id="ARBA00022946"/>
    </source>
</evidence>
<keyword evidence="5" id="KW-0809">Transit peptide</keyword>
<evidence type="ECO:0000259" key="6">
    <source>
        <dbReference type="Pfam" id="PF12638"/>
    </source>
</evidence>
<dbReference type="InterPro" id="IPR024438">
    <property type="entry name" value="Staygreen"/>
</dbReference>
<reference evidence="7" key="1">
    <citation type="submission" date="2014-03" db="EMBL/GenBank/DDBJ databases">
        <title>sucrose-induced chlorophyll degradation and anthocyanin synthesis in Egeria densa leaves.</title>
        <authorList>
            <person name="Kato H."/>
            <person name="Akabori S."/>
            <person name="Momose T."/>
            <person name="Ozeki Y."/>
        </authorList>
    </citation>
    <scope>NUCLEOTIDE SEQUENCE</scope>
    <source>
        <tissue evidence="7">Leaf</tissue>
    </source>
</reference>
<evidence type="ECO:0000256" key="3">
    <source>
        <dbReference type="ARBA" id="ARBA00022528"/>
    </source>
</evidence>
<dbReference type="GO" id="GO:0009507">
    <property type="term" value="C:chloroplast"/>
    <property type="evidence" value="ECO:0007669"/>
    <property type="project" value="UniProtKB-SubCell"/>
</dbReference>
<sequence length="108" mass="11966">VLKAFVHGDVDLFSSHPELEDSTVWVYFHSNLPEFNRLECWGELREAVSGRARPTVVALEGCAGATTRPANCPGDCSCCFPSHSSIPWAHEFDLRHGLGRSGLRQQNQ</sequence>
<accession>W8VSE8</accession>
<name>W8VSE8_9LILI</name>
<proteinExistence type="evidence at transcript level"/>
<evidence type="ECO:0000256" key="1">
    <source>
        <dbReference type="ARBA" id="ARBA00004229"/>
    </source>
</evidence>
<comment type="subcellular location">
    <subcellularLocation>
        <location evidence="1">Plastid</location>
        <location evidence="1">Chloroplast</location>
    </subcellularLocation>
</comment>
<keyword evidence="3" id="KW-0150">Chloroplast</keyword>
<comment type="similarity">
    <text evidence="2">Belongs to the staygreen family.</text>
</comment>
<feature type="domain" description="Staygreen protein" evidence="6">
    <location>
        <begin position="1"/>
        <end position="47"/>
    </location>
</feature>
<evidence type="ECO:0000313" key="7">
    <source>
        <dbReference type="EMBL" id="BAO56866.1"/>
    </source>
</evidence>
<evidence type="ECO:0000256" key="4">
    <source>
        <dbReference type="ARBA" id="ARBA00022640"/>
    </source>
</evidence>
<dbReference type="AlphaFoldDB" id="W8VSE8"/>
<dbReference type="PANTHER" id="PTHR31750:SF4">
    <property type="entry name" value="LP06106P"/>
    <property type="match status" value="1"/>
</dbReference>
<dbReference type="EMBL" id="AB915247">
    <property type="protein sequence ID" value="BAO56866.1"/>
    <property type="molecule type" value="mRNA"/>
</dbReference>
<organism evidence="7">
    <name type="scientific">Egeria densa</name>
    <dbReference type="NCBI Taxonomy" id="55453"/>
    <lineage>
        <taxon>Eukaryota</taxon>
        <taxon>Viridiplantae</taxon>
        <taxon>Streptophyta</taxon>
        <taxon>Embryophyta</taxon>
        <taxon>Tracheophyta</taxon>
        <taxon>Spermatophyta</taxon>
        <taxon>Magnoliopsida</taxon>
        <taxon>Liliopsida</taxon>
        <taxon>Hydrocharitaceae</taxon>
        <taxon>Egeria</taxon>
    </lineage>
</organism>
<gene>
    <name evidence="7" type="primary">SGR2</name>
</gene>
<evidence type="ECO:0000256" key="2">
    <source>
        <dbReference type="ARBA" id="ARBA00009234"/>
    </source>
</evidence>
<keyword evidence="4" id="KW-0934">Plastid</keyword>
<protein>
    <submittedName>
        <fullName evidence="7">STAY-GREEN2 protein</fullName>
    </submittedName>
</protein>